<reference evidence="2" key="1">
    <citation type="submission" date="2023-10" db="EMBL/GenBank/DDBJ databases">
        <authorList>
            <person name="Hackl T."/>
        </authorList>
    </citation>
    <scope>NUCLEOTIDE SEQUENCE</scope>
</reference>
<dbReference type="EMBL" id="CAUWAG010000010">
    <property type="protein sequence ID" value="CAJ2507438.1"/>
    <property type="molecule type" value="Genomic_DNA"/>
</dbReference>
<evidence type="ECO:0000313" key="2">
    <source>
        <dbReference type="EMBL" id="CAJ2507438.1"/>
    </source>
</evidence>
<feature type="domain" description="AB hydrolase-1" evidence="1">
    <location>
        <begin position="20"/>
        <end position="163"/>
    </location>
</feature>
<organism evidence="2 3">
    <name type="scientific">Anthostomella pinea</name>
    <dbReference type="NCBI Taxonomy" id="933095"/>
    <lineage>
        <taxon>Eukaryota</taxon>
        <taxon>Fungi</taxon>
        <taxon>Dikarya</taxon>
        <taxon>Ascomycota</taxon>
        <taxon>Pezizomycotina</taxon>
        <taxon>Sordariomycetes</taxon>
        <taxon>Xylariomycetidae</taxon>
        <taxon>Xylariales</taxon>
        <taxon>Xylariaceae</taxon>
        <taxon>Anthostomella</taxon>
    </lineage>
</organism>
<proteinExistence type="predicted"/>
<dbReference type="Gene3D" id="3.40.50.1820">
    <property type="entry name" value="alpha/beta hydrolase"/>
    <property type="match status" value="1"/>
</dbReference>
<dbReference type="AlphaFoldDB" id="A0AAI8VM62"/>
<dbReference type="InterPro" id="IPR000639">
    <property type="entry name" value="Epox_hydrolase-like"/>
</dbReference>
<dbReference type="Pfam" id="PF00561">
    <property type="entry name" value="Abhydrolase_1"/>
    <property type="match status" value="1"/>
</dbReference>
<accession>A0AAI8VM62</accession>
<sequence length="263" mass="29438">MPFFESTNSSIFYVDEGAGPPVIFIHGWTCDIHDWVFQIPYFQKSGYRTIAFDTRGHGRSPVPSKDNPSELGPEATVADAEALLRHLDINADNPVVVFGHSSGCLIASLLAISSPRLVRALVLVSPMYYRLQEEGLAQGRKLDGDAYGLVNRIFEAQGTTSETPGWLTARHRIRLLGVPEWVVREAAYQREPVGSWESARKLMPRRQCPRLVVMPNDANVEKEKGLGMGEKDRVEVLRAGHWMHVQESGQFNTLVQLWLAQIS</sequence>
<name>A0AAI8VM62_9PEZI</name>
<dbReference type="PRINTS" id="PR00412">
    <property type="entry name" value="EPOXHYDRLASE"/>
</dbReference>
<dbReference type="PANTHER" id="PTHR43798">
    <property type="entry name" value="MONOACYLGLYCEROL LIPASE"/>
    <property type="match status" value="1"/>
</dbReference>
<dbReference type="InterPro" id="IPR000073">
    <property type="entry name" value="AB_hydrolase_1"/>
</dbReference>
<keyword evidence="3" id="KW-1185">Reference proteome</keyword>
<evidence type="ECO:0000259" key="1">
    <source>
        <dbReference type="Pfam" id="PF00561"/>
    </source>
</evidence>
<dbReference type="Proteomes" id="UP001295740">
    <property type="component" value="Unassembled WGS sequence"/>
</dbReference>
<protein>
    <submittedName>
        <fullName evidence="2">Uu.00g086240.m01.CDS01</fullName>
    </submittedName>
</protein>
<dbReference type="GO" id="GO:0003824">
    <property type="term" value="F:catalytic activity"/>
    <property type="evidence" value="ECO:0007669"/>
    <property type="project" value="InterPro"/>
</dbReference>
<gene>
    <name evidence="2" type="ORF">KHLLAP_LOCUS7906</name>
</gene>
<comment type="caution">
    <text evidence="2">The sequence shown here is derived from an EMBL/GenBank/DDBJ whole genome shotgun (WGS) entry which is preliminary data.</text>
</comment>
<dbReference type="SUPFAM" id="SSF53474">
    <property type="entry name" value="alpha/beta-Hydrolases"/>
    <property type="match status" value="1"/>
</dbReference>
<dbReference type="InterPro" id="IPR050266">
    <property type="entry name" value="AB_hydrolase_sf"/>
</dbReference>
<evidence type="ECO:0000313" key="3">
    <source>
        <dbReference type="Proteomes" id="UP001295740"/>
    </source>
</evidence>
<dbReference type="InterPro" id="IPR029058">
    <property type="entry name" value="AB_hydrolase_fold"/>
</dbReference>